<evidence type="ECO:0008006" key="3">
    <source>
        <dbReference type="Google" id="ProtNLM"/>
    </source>
</evidence>
<gene>
    <name evidence="1" type="ORF">BSZ37_20690</name>
</gene>
<dbReference type="OrthoDB" id="9797093at2"/>
<proteinExistence type="predicted"/>
<accession>A0A271IUJ1</accession>
<protein>
    <recommendedName>
        <fullName evidence="3">Addiction module toxin RelE</fullName>
    </recommendedName>
</protein>
<sequence length="120" mass="13619">MSDSRKPLDFWADAREVLRGCPAPVRQRVGFALDEAQRGKTSGSAKPRNDVGKGVYAITTDRDSETYRTFYVARFAEAVYCFYVVHKKATTGKALPERQKKLAAARYREIVEWRASEGLR</sequence>
<name>A0A271IUJ1_9BACT</name>
<organism evidence="1 2">
    <name type="scientific">Rubrivirga marina</name>
    <dbReference type="NCBI Taxonomy" id="1196024"/>
    <lineage>
        <taxon>Bacteria</taxon>
        <taxon>Pseudomonadati</taxon>
        <taxon>Rhodothermota</taxon>
        <taxon>Rhodothermia</taxon>
        <taxon>Rhodothermales</taxon>
        <taxon>Rubricoccaceae</taxon>
        <taxon>Rubrivirga</taxon>
    </lineage>
</organism>
<evidence type="ECO:0000313" key="2">
    <source>
        <dbReference type="Proteomes" id="UP000216339"/>
    </source>
</evidence>
<evidence type="ECO:0000313" key="1">
    <source>
        <dbReference type="EMBL" id="PAP74598.1"/>
    </source>
</evidence>
<reference evidence="1 2" key="1">
    <citation type="submission" date="2016-11" db="EMBL/GenBank/DDBJ databases">
        <title>Study of marine rhodopsin-containing bacteria.</title>
        <authorList>
            <person name="Yoshizawa S."/>
            <person name="Kumagai Y."/>
            <person name="Kogure K."/>
        </authorList>
    </citation>
    <scope>NUCLEOTIDE SEQUENCE [LARGE SCALE GENOMIC DNA]</scope>
    <source>
        <strain evidence="1 2">SAORIC-28</strain>
    </source>
</reference>
<dbReference type="RefSeq" id="WP_095512563.1">
    <property type="nucleotide sequence ID" value="NZ_MQWD01000005.1"/>
</dbReference>
<dbReference type="Proteomes" id="UP000216339">
    <property type="component" value="Unassembled WGS sequence"/>
</dbReference>
<dbReference type="Pfam" id="PF05973">
    <property type="entry name" value="Gp49"/>
    <property type="match status" value="1"/>
</dbReference>
<comment type="caution">
    <text evidence="1">The sequence shown here is derived from an EMBL/GenBank/DDBJ whole genome shotgun (WGS) entry which is preliminary data.</text>
</comment>
<dbReference type="InterPro" id="IPR009241">
    <property type="entry name" value="HigB-like"/>
</dbReference>
<dbReference type="AlphaFoldDB" id="A0A271IUJ1"/>
<keyword evidence="2" id="KW-1185">Reference proteome</keyword>
<dbReference type="EMBL" id="MQWD01000005">
    <property type="protein sequence ID" value="PAP74598.1"/>
    <property type="molecule type" value="Genomic_DNA"/>
</dbReference>